<gene>
    <name evidence="2" type="ORF">CEPIT_LOCUS13532</name>
</gene>
<dbReference type="AlphaFoldDB" id="A0AAV0DDC8"/>
<proteinExistence type="predicted"/>
<reference evidence="2" key="1">
    <citation type="submission" date="2022-07" db="EMBL/GenBank/DDBJ databases">
        <authorList>
            <person name="Macas J."/>
            <person name="Novak P."/>
            <person name="Neumann P."/>
        </authorList>
    </citation>
    <scope>NUCLEOTIDE SEQUENCE</scope>
</reference>
<evidence type="ECO:0000313" key="2">
    <source>
        <dbReference type="EMBL" id="CAH9095928.1"/>
    </source>
</evidence>
<accession>A0AAV0DDC8</accession>
<comment type="caution">
    <text evidence="2">The sequence shown here is derived from an EMBL/GenBank/DDBJ whole genome shotgun (WGS) entry which is preliminary data.</text>
</comment>
<dbReference type="Proteomes" id="UP001152523">
    <property type="component" value="Unassembled WGS sequence"/>
</dbReference>
<feature type="compositionally biased region" description="Basic and acidic residues" evidence="1">
    <location>
        <begin position="1"/>
        <end position="43"/>
    </location>
</feature>
<evidence type="ECO:0000313" key="3">
    <source>
        <dbReference type="Proteomes" id="UP001152523"/>
    </source>
</evidence>
<organism evidence="2 3">
    <name type="scientific">Cuscuta epithymum</name>
    <dbReference type="NCBI Taxonomy" id="186058"/>
    <lineage>
        <taxon>Eukaryota</taxon>
        <taxon>Viridiplantae</taxon>
        <taxon>Streptophyta</taxon>
        <taxon>Embryophyta</taxon>
        <taxon>Tracheophyta</taxon>
        <taxon>Spermatophyta</taxon>
        <taxon>Magnoliopsida</taxon>
        <taxon>eudicotyledons</taxon>
        <taxon>Gunneridae</taxon>
        <taxon>Pentapetalae</taxon>
        <taxon>asterids</taxon>
        <taxon>lamiids</taxon>
        <taxon>Solanales</taxon>
        <taxon>Convolvulaceae</taxon>
        <taxon>Cuscuteae</taxon>
        <taxon>Cuscuta</taxon>
        <taxon>Cuscuta subgen. Cuscuta</taxon>
    </lineage>
</organism>
<name>A0AAV0DDC8_9ASTE</name>
<protein>
    <submittedName>
        <fullName evidence="2">Uncharacterized protein</fullName>
    </submittedName>
</protein>
<feature type="region of interest" description="Disordered" evidence="1">
    <location>
        <begin position="1"/>
        <end position="85"/>
    </location>
</feature>
<sequence>MKNTRNEKKKHGEKEIKRGVIRSMREKEVENREKKVGCREGEKRNKKRGKEGEESWVRNEKRKEGKRERKLRCRKEEEKRKRRKEGGERLIWWKRGGWGVFVLCNRGVYNAVYT</sequence>
<dbReference type="EMBL" id="CAMAPF010000085">
    <property type="protein sequence ID" value="CAH9095928.1"/>
    <property type="molecule type" value="Genomic_DNA"/>
</dbReference>
<keyword evidence="3" id="KW-1185">Reference proteome</keyword>
<feature type="compositionally biased region" description="Basic and acidic residues" evidence="1">
    <location>
        <begin position="50"/>
        <end position="67"/>
    </location>
</feature>
<evidence type="ECO:0000256" key="1">
    <source>
        <dbReference type="SAM" id="MobiDB-lite"/>
    </source>
</evidence>